<keyword evidence="2" id="KW-0012">Acyltransferase</keyword>
<dbReference type="InterPro" id="IPR000182">
    <property type="entry name" value="GNAT_dom"/>
</dbReference>
<dbReference type="Pfam" id="PF00583">
    <property type="entry name" value="Acetyltransf_1"/>
    <property type="match status" value="1"/>
</dbReference>
<dbReference type="PANTHER" id="PTHR43877:SF2">
    <property type="entry name" value="AMINOALKYLPHOSPHONATE N-ACETYLTRANSFERASE-RELATED"/>
    <property type="match status" value="1"/>
</dbReference>
<evidence type="ECO:0000259" key="3">
    <source>
        <dbReference type="PROSITE" id="PS51186"/>
    </source>
</evidence>
<dbReference type="InterPro" id="IPR016181">
    <property type="entry name" value="Acyl_CoA_acyltransferase"/>
</dbReference>
<dbReference type="GO" id="GO:0016747">
    <property type="term" value="F:acyltransferase activity, transferring groups other than amino-acyl groups"/>
    <property type="evidence" value="ECO:0007669"/>
    <property type="project" value="InterPro"/>
</dbReference>
<keyword evidence="1 4" id="KW-0808">Transferase</keyword>
<dbReference type="InterPro" id="IPR050832">
    <property type="entry name" value="Bact_Acetyltransf"/>
</dbReference>
<organism evidence="4 5">
    <name type="scientific">Kitasatospora acidiphila</name>
    <dbReference type="NCBI Taxonomy" id="2567942"/>
    <lineage>
        <taxon>Bacteria</taxon>
        <taxon>Bacillati</taxon>
        <taxon>Actinomycetota</taxon>
        <taxon>Actinomycetes</taxon>
        <taxon>Kitasatosporales</taxon>
        <taxon>Streptomycetaceae</taxon>
        <taxon>Kitasatospora</taxon>
    </lineage>
</organism>
<comment type="caution">
    <text evidence="4">The sequence shown here is derived from an EMBL/GenBank/DDBJ whole genome shotgun (WGS) entry which is preliminary data.</text>
</comment>
<name>A0A540W073_9ACTN</name>
<dbReference type="SUPFAM" id="SSF55729">
    <property type="entry name" value="Acyl-CoA N-acyltransferases (Nat)"/>
    <property type="match status" value="1"/>
</dbReference>
<evidence type="ECO:0000256" key="2">
    <source>
        <dbReference type="ARBA" id="ARBA00023315"/>
    </source>
</evidence>
<protein>
    <submittedName>
        <fullName evidence="4">GNAT family N-acetyltransferase</fullName>
    </submittedName>
</protein>
<dbReference type="OrthoDB" id="4458954at2"/>
<dbReference type="Gene3D" id="3.40.630.30">
    <property type="match status" value="1"/>
</dbReference>
<dbReference type="CDD" id="cd04301">
    <property type="entry name" value="NAT_SF"/>
    <property type="match status" value="1"/>
</dbReference>
<evidence type="ECO:0000256" key="1">
    <source>
        <dbReference type="ARBA" id="ARBA00022679"/>
    </source>
</evidence>
<feature type="domain" description="N-acetyltransferase" evidence="3">
    <location>
        <begin position="6"/>
        <end position="168"/>
    </location>
</feature>
<dbReference type="AlphaFoldDB" id="A0A540W073"/>
<evidence type="ECO:0000313" key="4">
    <source>
        <dbReference type="EMBL" id="TQF02425.1"/>
    </source>
</evidence>
<dbReference type="EMBL" id="VIGB01000003">
    <property type="protein sequence ID" value="TQF02425.1"/>
    <property type="molecule type" value="Genomic_DNA"/>
</dbReference>
<reference evidence="4 5" key="1">
    <citation type="submission" date="2019-06" db="EMBL/GenBank/DDBJ databases">
        <title>Description of Kitasatospora acidophila sp. nov. isolated from pine grove soil, and reclassification of Streptomyces novaecaesareae to Kitasatospora novaeceasareae comb. nov.</title>
        <authorList>
            <person name="Kim M.J."/>
        </authorList>
    </citation>
    <scope>NUCLEOTIDE SEQUENCE [LARGE SCALE GENOMIC DNA]</scope>
    <source>
        <strain evidence="4 5">MMS16-CNU292</strain>
    </source>
</reference>
<dbReference type="RefSeq" id="WP_141633119.1">
    <property type="nucleotide sequence ID" value="NZ_VIGB01000003.1"/>
</dbReference>
<dbReference type="Proteomes" id="UP000319103">
    <property type="component" value="Unassembled WGS sequence"/>
</dbReference>
<dbReference type="PANTHER" id="PTHR43877">
    <property type="entry name" value="AMINOALKYLPHOSPHONATE N-ACETYLTRANSFERASE-RELATED-RELATED"/>
    <property type="match status" value="1"/>
</dbReference>
<keyword evidence="5" id="KW-1185">Reference proteome</keyword>
<dbReference type="PROSITE" id="PS51186">
    <property type="entry name" value="GNAT"/>
    <property type="match status" value="1"/>
</dbReference>
<gene>
    <name evidence="4" type="ORF">E6W39_09270</name>
</gene>
<sequence length="181" mass="19385">MREREYRIRRRESADLDGCVRALAEVHKADGYPMVWPDRPADWLADADQLACWVAIAPDGAVVGHAALAPGSDSSAAHVWAERTGRAPDRTVALSRLYVAPVARGHGLGAELLAVAADYARSAGLWPVLDVVTENGAAVGLYERQGWTRMLTVDQQWPDGQVVAVHCYAMGEGGGTAHTGD</sequence>
<evidence type="ECO:0000313" key="5">
    <source>
        <dbReference type="Proteomes" id="UP000319103"/>
    </source>
</evidence>
<accession>A0A540W073</accession>
<proteinExistence type="predicted"/>